<organism evidence="1 2">
    <name type="scientific">Parelaphostrongylus tenuis</name>
    <name type="common">Meningeal worm</name>
    <dbReference type="NCBI Taxonomy" id="148309"/>
    <lineage>
        <taxon>Eukaryota</taxon>
        <taxon>Metazoa</taxon>
        <taxon>Ecdysozoa</taxon>
        <taxon>Nematoda</taxon>
        <taxon>Chromadorea</taxon>
        <taxon>Rhabditida</taxon>
        <taxon>Rhabditina</taxon>
        <taxon>Rhabditomorpha</taxon>
        <taxon>Strongyloidea</taxon>
        <taxon>Metastrongylidae</taxon>
        <taxon>Parelaphostrongylus</taxon>
    </lineage>
</organism>
<dbReference type="EMBL" id="JAHQIW010004850">
    <property type="protein sequence ID" value="KAJ1364029.1"/>
    <property type="molecule type" value="Genomic_DNA"/>
</dbReference>
<keyword evidence="2" id="KW-1185">Reference proteome</keyword>
<dbReference type="AlphaFoldDB" id="A0AAD5QW39"/>
<accession>A0AAD5QW39</accession>
<proteinExistence type="predicted"/>
<reference evidence="1" key="1">
    <citation type="submission" date="2021-06" db="EMBL/GenBank/DDBJ databases">
        <title>Parelaphostrongylus tenuis whole genome reference sequence.</title>
        <authorList>
            <person name="Garwood T.J."/>
            <person name="Larsen P.A."/>
            <person name="Fountain-Jones N.M."/>
            <person name="Garbe J.R."/>
            <person name="Macchietto M.G."/>
            <person name="Kania S.A."/>
            <person name="Gerhold R.W."/>
            <person name="Richards J.E."/>
            <person name="Wolf T.M."/>
        </authorList>
    </citation>
    <scope>NUCLEOTIDE SEQUENCE</scope>
    <source>
        <strain evidence="1">MNPRO001-30</strain>
        <tissue evidence="1">Meninges</tissue>
    </source>
</reference>
<gene>
    <name evidence="1" type="ORF">KIN20_024015</name>
</gene>
<dbReference type="Proteomes" id="UP001196413">
    <property type="component" value="Unassembled WGS sequence"/>
</dbReference>
<name>A0AAD5QW39_PARTN</name>
<evidence type="ECO:0000313" key="1">
    <source>
        <dbReference type="EMBL" id="KAJ1364029.1"/>
    </source>
</evidence>
<protein>
    <submittedName>
        <fullName evidence="1">Uncharacterized protein</fullName>
    </submittedName>
</protein>
<evidence type="ECO:0000313" key="2">
    <source>
        <dbReference type="Proteomes" id="UP001196413"/>
    </source>
</evidence>
<comment type="caution">
    <text evidence="1">The sequence shown here is derived from an EMBL/GenBank/DDBJ whole genome shotgun (WGS) entry which is preliminary data.</text>
</comment>
<sequence length="69" mass="7942">MERATALPRLSAVNRYDRGVLLIVVKMLDRFNHALSNPLCWRRTGTCGKRAFEQTLRVYPPPKGNSSRR</sequence>